<feature type="region of interest" description="Disordered" evidence="1">
    <location>
        <begin position="255"/>
        <end position="282"/>
    </location>
</feature>
<dbReference type="GO" id="GO:0003676">
    <property type="term" value="F:nucleic acid binding"/>
    <property type="evidence" value="ECO:0007669"/>
    <property type="project" value="InterPro"/>
</dbReference>
<dbReference type="InterPro" id="IPR012337">
    <property type="entry name" value="RNaseH-like_sf"/>
</dbReference>
<dbReference type="PANTHER" id="PTHR42648:SF28">
    <property type="entry name" value="TRANSPOSON-ENCODED PROTEIN WITH RIBONUCLEASE H-LIKE AND RETROVIRUS ZINC FINGER-LIKE DOMAINS"/>
    <property type="match status" value="1"/>
</dbReference>
<protein>
    <recommendedName>
        <fullName evidence="4">Integrase catalytic domain-containing protein</fullName>
    </recommendedName>
</protein>
<dbReference type="AlphaFoldDB" id="A0A8S9U910"/>
<organism evidence="2 3">
    <name type="scientific">Phytophthora infestans</name>
    <name type="common">Potato late blight agent</name>
    <name type="synonym">Botrytis infestans</name>
    <dbReference type="NCBI Taxonomy" id="4787"/>
    <lineage>
        <taxon>Eukaryota</taxon>
        <taxon>Sar</taxon>
        <taxon>Stramenopiles</taxon>
        <taxon>Oomycota</taxon>
        <taxon>Peronosporomycetes</taxon>
        <taxon>Peronosporales</taxon>
        <taxon>Peronosporaceae</taxon>
        <taxon>Phytophthora</taxon>
    </lineage>
</organism>
<dbReference type="PANTHER" id="PTHR42648">
    <property type="entry name" value="TRANSPOSASE, PUTATIVE-RELATED"/>
    <property type="match status" value="1"/>
</dbReference>
<dbReference type="InterPro" id="IPR036397">
    <property type="entry name" value="RNaseH_sf"/>
</dbReference>
<name>A0A8S9U910_PHYIN</name>
<comment type="caution">
    <text evidence="2">The sequence shown here is derived from an EMBL/GenBank/DDBJ whole genome shotgun (WGS) entry which is preliminary data.</text>
</comment>
<dbReference type="SUPFAM" id="SSF53098">
    <property type="entry name" value="Ribonuclease H-like"/>
    <property type="match status" value="1"/>
</dbReference>
<sequence length="418" mass="47720">MLLSVSALWRDGHTGEACNVHYVCVNQGIQTDSTEDKVKPRQRSGRHLLRRSRWTDSRLSNGYRNFMVAVWRDFVQTYAMKRKNEATGMVKRFLAMLERQAEVPATFLKVLRTDGGTEFINKDFRKLALAQGICYSIRLPTPHFKTVSMREAFAQIPRRGAKVTPYKSVFGQRPDVGHLPIFGQAVVARVPDQLRRKKRRFLDTRGQLGAFIGCAEDIKGFYDYTKGPKRSIFIFRDVNVIDRMLFEVDLSAEENDELDDADSDDGTDEEQQAQDDREGAFPSELAAVRRSQRIARRTKIEAEAHAVLGEVIKEPLNLAEAKRSPQWKQWEKAIDAEVKSLFDNGTFEWVTPPTGVRVPDHTLQFCLKTGTDGKVERFKARLCGRGDKQEWLLHFIDTYAPVAGLVTVRVFFCDRGVL</sequence>
<dbReference type="EMBL" id="JAACNO010001828">
    <property type="protein sequence ID" value="KAF4137361.1"/>
    <property type="molecule type" value="Genomic_DNA"/>
</dbReference>
<dbReference type="InterPro" id="IPR039537">
    <property type="entry name" value="Retrotran_Ty1/copia-like"/>
</dbReference>
<dbReference type="Gene3D" id="3.30.420.10">
    <property type="entry name" value="Ribonuclease H-like superfamily/Ribonuclease H"/>
    <property type="match status" value="1"/>
</dbReference>
<reference evidence="2" key="1">
    <citation type="submission" date="2020-03" db="EMBL/GenBank/DDBJ databases">
        <title>Hybrid Assembly of Korean Phytophthora infestans isolates.</title>
        <authorList>
            <person name="Prokchorchik M."/>
            <person name="Lee Y."/>
            <person name="Seo J."/>
            <person name="Cho J.-H."/>
            <person name="Park Y.-E."/>
            <person name="Jang D.-C."/>
            <person name="Im J.-S."/>
            <person name="Choi J.-G."/>
            <person name="Park H.-J."/>
            <person name="Lee G.-B."/>
            <person name="Lee Y.-G."/>
            <person name="Hong S.-Y."/>
            <person name="Cho K."/>
            <person name="Sohn K.H."/>
        </authorList>
    </citation>
    <scope>NUCLEOTIDE SEQUENCE</scope>
    <source>
        <strain evidence="2">KR_2_A2</strain>
    </source>
</reference>
<accession>A0A8S9U910</accession>
<evidence type="ECO:0000256" key="1">
    <source>
        <dbReference type="SAM" id="MobiDB-lite"/>
    </source>
</evidence>
<proteinExistence type="predicted"/>
<gene>
    <name evidence="2" type="ORF">GN958_ATG13418</name>
</gene>
<dbReference type="Proteomes" id="UP000704712">
    <property type="component" value="Unassembled WGS sequence"/>
</dbReference>
<evidence type="ECO:0000313" key="2">
    <source>
        <dbReference type="EMBL" id="KAF4137361.1"/>
    </source>
</evidence>
<feature type="compositionally biased region" description="Acidic residues" evidence="1">
    <location>
        <begin position="255"/>
        <end position="273"/>
    </location>
</feature>
<evidence type="ECO:0008006" key="4">
    <source>
        <dbReference type="Google" id="ProtNLM"/>
    </source>
</evidence>
<evidence type="ECO:0000313" key="3">
    <source>
        <dbReference type="Proteomes" id="UP000704712"/>
    </source>
</evidence>